<evidence type="ECO:0000256" key="3">
    <source>
        <dbReference type="SAM" id="SignalP"/>
    </source>
</evidence>
<dbReference type="PANTHER" id="PTHR48081">
    <property type="entry name" value="AB HYDROLASE SUPERFAMILY PROTEIN C4A8.06C"/>
    <property type="match status" value="1"/>
</dbReference>
<dbReference type="InterPro" id="IPR029058">
    <property type="entry name" value="AB_hydrolase_fold"/>
</dbReference>
<evidence type="ECO:0000313" key="6">
    <source>
        <dbReference type="Proteomes" id="UP001162793"/>
    </source>
</evidence>
<keyword evidence="2 5" id="KW-0378">Hydrolase</keyword>
<dbReference type="AlphaFoldDB" id="A0AA41WZV8"/>
<comment type="similarity">
    <text evidence="1">Belongs to the 'GDXG' lipolytic enzyme family.</text>
</comment>
<dbReference type="GO" id="GO:0016787">
    <property type="term" value="F:hydrolase activity"/>
    <property type="evidence" value="ECO:0007669"/>
    <property type="project" value="UniProtKB-KW"/>
</dbReference>
<dbReference type="Gene3D" id="3.40.50.1820">
    <property type="entry name" value="alpha/beta hydrolase"/>
    <property type="match status" value="1"/>
</dbReference>
<feature type="signal peptide" evidence="3">
    <location>
        <begin position="1"/>
        <end position="20"/>
    </location>
</feature>
<keyword evidence="3" id="KW-0732">Signal</keyword>
<dbReference type="InterPro" id="IPR013094">
    <property type="entry name" value="AB_hydrolase_3"/>
</dbReference>
<sequence>MSIRHTFACSLSLVALHAVAQVPPEIGGKLNAIGHAVDLPAVTALYAPTLKHQSYVGTRVTREVSYGKDAAQRLDVFAPDTPATTPRPVLIFVHGGGFVSGDKHTADSPFYDNVMLWAAHHGMVGVNINYRLAPKNPWPVGAEDVGLATRWVQENIAVHGGDPQRVYLLGHSAGGTLVASYVGQQQFHGQSEIGLAGVILLSAGILDPTTAEPSAPLKAYFGDDPHRYAERSSFQGLVRTRLPMLVAVSALEPPPFERQALQLQNARCRLDRCASFVRLAGHDHLSTVFSFNTTDESVADAVLAFIRGSGTAPTQSASN</sequence>
<feature type="domain" description="Alpha/beta hydrolase fold-3" evidence="4">
    <location>
        <begin position="90"/>
        <end position="225"/>
    </location>
</feature>
<evidence type="ECO:0000256" key="2">
    <source>
        <dbReference type="ARBA" id="ARBA00022801"/>
    </source>
</evidence>
<proteinExistence type="inferred from homology"/>
<evidence type="ECO:0000256" key="1">
    <source>
        <dbReference type="ARBA" id="ARBA00010515"/>
    </source>
</evidence>
<dbReference type="RefSeq" id="WP_253542323.1">
    <property type="nucleotide sequence ID" value="NZ_JAMYWC010000009.1"/>
</dbReference>
<accession>A0AA41WZV8</accession>
<gene>
    <name evidence="5" type="ORF">NKG59_24290</name>
</gene>
<feature type="chain" id="PRO_5041315249" evidence="3">
    <location>
        <begin position="21"/>
        <end position="319"/>
    </location>
</feature>
<dbReference type="EMBL" id="JAMYWC010000009">
    <property type="protein sequence ID" value="MCP1175497.1"/>
    <property type="molecule type" value="Genomic_DNA"/>
</dbReference>
<reference evidence="6" key="1">
    <citation type="journal article" date="2023" name="Front. Microbiol.">
        <title>Ralstonia chuxiongensis sp. nov., Ralstonia mojiangensis sp. nov., and Ralstonia soli sp. nov., isolated from tobacco fields, are three novel species in the family Burkholderiaceae.</title>
        <authorList>
            <person name="Lu C.H."/>
            <person name="Zhang Y.Y."/>
            <person name="Jiang N."/>
            <person name="Chen W."/>
            <person name="Shao X."/>
            <person name="Zhao Z.M."/>
            <person name="Lu W.L."/>
            <person name="Hu X."/>
            <person name="Xi Y.X."/>
            <person name="Zou S.Y."/>
            <person name="Wei Q.J."/>
            <person name="Lin Z.L."/>
            <person name="Gong L."/>
            <person name="Gai X.T."/>
            <person name="Zhang L.Q."/>
            <person name="Li J.Y."/>
            <person name="Jin Y."/>
            <person name="Xia Z.Y."/>
        </authorList>
    </citation>
    <scope>NUCLEOTIDE SEQUENCE [LARGE SCALE GENOMIC DNA]</scope>
    <source>
        <strain evidence="6">21YRMH01-3</strain>
    </source>
</reference>
<comment type="caution">
    <text evidence="5">The sequence shown here is derived from an EMBL/GenBank/DDBJ whole genome shotgun (WGS) entry which is preliminary data.</text>
</comment>
<evidence type="ECO:0000259" key="4">
    <source>
        <dbReference type="Pfam" id="PF07859"/>
    </source>
</evidence>
<evidence type="ECO:0000313" key="5">
    <source>
        <dbReference type="EMBL" id="MCP1175497.1"/>
    </source>
</evidence>
<protein>
    <submittedName>
        <fullName evidence="5">Alpha/beta hydrolase</fullName>
    </submittedName>
</protein>
<name>A0AA41WZV8_9RALS</name>
<dbReference type="PROSITE" id="PS01173">
    <property type="entry name" value="LIPASE_GDXG_HIS"/>
    <property type="match status" value="1"/>
</dbReference>
<dbReference type="SUPFAM" id="SSF53474">
    <property type="entry name" value="alpha/beta-Hydrolases"/>
    <property type="match status" value="1"/>
</dbReference>
<dbReference type="Proteomes" id="UP001162793">
    <property type="component" value="Unassembled WGS sequence"/>
</dbReference>
<dbReference type="InterPro" id="IPR050300">
    <property type="entry name" value="GDXG_lipolytic_enzyme"/>
</dbReference>
<dbReference type="InterPro" id="IPR002168">
    <property type="entry name" value="Lipase_GDXG_HIS_AS"/>
</dbReference>
<dbReference type="Pfam" id="PF07859">
    <property type="entry name" value="Abhydrolase_3"/>
    <property type="match status" value="1"/>
</dbReference>
<organism evidence="5 6">
    <name type="scientific">Ralstonia chuxiongensis</name>
    <dbReference type="NCBI Taxonomy" id="2957504"/>
    <lineage>
        <taxon>Bacteria</taxon>
        <taxon>Pseudomonadati</taxon>
        <taxon>Pseudomonadota</taxon>
        <taxon>Betaproteobacteria</taxon>
        <taxon>Burkholderiales</taxon>
        <taxon>Burkholderiaceae</taxon>
        <taxon>Ralstonia</taxon>
    </lineage>
</organism>
<keyword evidence="6" id="KW-1185">Reference proteome</keyword>